<dbReference type="PROSITE" id="PS00216">
    <property type="entry name" value="SUGAR_TRANSPORT_1"/>
    <property type="match status" value="1"/>
</dbReference>
<keyword evidence="6 8" id="KW-0472">Membrane</keyword>
<keyword evidence="11" id="KW-1185">Reference proteome</keyword>
<feature type="transmembrane region" description="Helical" evidence="8">
    <location>
        <begin position="489"/>
        <end position="507"/>
    </location>
</feature>
<gene>
    <name evidence="10" type="ORF">SODALDRAFT_358080</name>
</gene>
<feature type="transmembrane region" description="Helical" evidence="8">
    <location>
        <begin position="418"/>
        <end position="437"/>
    </location>
</feature>
<dbReference type="InterPro" id="IPR005829">
    <property type="entry name" value="Sugar_transporter_CS"/>
</dbReference>
<organism evidence="10 11">
    <name type="scientific">Sodiomyces alkalinus (strain CBS 110278 / VKM F-3762 / F11)</name>
    <name type="common">Alkaliphilic filamentous fungus</name>
    <dbReference type="NCBI Taxonomy" id="1314773"/>
    <lineage>
        <taxon>Eukaryota</taxon>
        <taxon>Fungi</taxon>
        <taxon>Dikarya</taxon>
        <taxon>Ascomycota</taxon>
        <taxon>Pezizomycotina</taxon>
        <taxon>Sordariomycetes</taxon>
        <taxon>Hypocreomycetidae</taxon>
        <taxon>Glomerellales</taxon>
        <taxon>Plectosphaerellaceae</taxon>
        <taxon>Sodiomyces</taxon>
    </lineage>
</organism>
<reference evidence="10 11" key="1">
    <citation type="journal article" date="2018" name="Mol. Ecol.">
        <title>The obligate alkalophilic soda-lake fungus Sodiomyces alkalinus has shifted to a protein diet.</title>
        <authorList>
            <person name="Grum-Grzhimaylo A.A."/>
            <person name="Falkoski D.L."/>
            <person name="van den Heuvel J."/>
            <person name="Valero-Jimenez C.A."/>
            <person name="Min B."/>
            <person name="Choi I.G."/>
            <person name="Lipzen A."/>
            <person name="Daum C.G."/>
            <person name="Aanen D.K."/>
            <person name="Tsang A."/>
            <person name="Henrissat B."/>
            <person name="Bilanenko E.N."/>
            <person name="de Vries R.P."/>
            <person name="van Kan J.A.L."/>
            <person name="Grigoriev I.V."/>
            <person name="Debets A.J.M."/>
        </authorList>
    </citation>
    <scope>NUCLEOTIDE SEQUENCE [LARGE SCALE GENOMIC DNA]</scope>
    <source>
        <strain evidence="10 11">F11</strain>
    </source>
</reference>
<comment type="subcellular location">
    <subcellularLocation>
        <location evidence="1">Membrane</location>
        <topology evidence="1">Multi-pass membrane protein</topology>
    </subcellularLocation>
</comment>
<protein>
    <recommendedName>
        <fullName evidence="9">Major facilitator superfamily (MFS) profile domain-containing protein</fullName>
    </recommendedName>
</protein>
<keyword evidence="3" id="KW-0813">Transport</keyword>
<evidence type="ECO:0000313" key="11">
    <source>
        <dbReference type="Proteomes" id="UP000272025"/>
    </source>
</evidence>
<evidence type="ECO:0000256" key="8">
    <source>
        <dbReference type="SAM" id="Phobius"/>
    </source>
</evidence>
<evidence type="ECO:0000256" key="7">
    <source>
        <dbReference type="SAM" id="MobiDB-lite"/>
    </source>
</evidence>
<evidence type="ECO:0000256" key="1">
    <source>
        <dbReference type="ARBA" id="ARBA00004141"/>
    </source>
</evidence>
<dbReference type="InterPro" id="IPR036259">
    <property type="entry name" value="MFS_trans_sf"/>
</dbReference>
<evidence type="ECO:0000256" key="6">
    <source>
        <dbReference type="ARBA" id="ARBA00023136"/>
    </source>
</evidence>
<dbReference type="AlphaFoldDB" id="A0A3N2PYR3"/>
<dbReference type="PANTHER" id="PTHR48022">
    <property type="entry name" value="PLASTIDIC GLUCOSE TRANSPORTER 4"/>
    <property type="match status" value="1"/>
</dbReference>
<keyword evidence="4 8" id="KW-0812">Transmembrane</keyword>
<dbReference type="STRING" id="1314773.A0A3N2PYR3"/>
<feature type="transmembrane region" description="Helical" evidence="8">
    <location>
        <begin position="377"/>
        <end position="398"/>
    </location>
</feature>
<evidence type="ECO:0000256" key="5">
    <source>
        <dbReference type="ARBA" id="ARBA00022989"/>
    </source>
</evidence>
<dbReference type="OrthoDB" id="6133115at2759"/>
<dbReference type="EMBL" id="ML119053">
    <property type="protein sequence ID" value="ROT39671.1"/>
    <property type="molecule type" value="Genomic_DNA"/>
</dbReference>
<feature type="transmembrane region" description="Helical" evidence="8">
    <location>
        <begin position="222"/>
        <end position="240"/>
    </location>
</feature>
<dbReference type="PANTHER" id="PTHR48022:SF13">
    <property type="entry name" value="MAJOR FACILITATOR SUPERFAMILY (MFS) PROFILE DOMAIN-CONTAINING PROTEIN"/>
    <property type="match status" value="1"/>
</dbReference>
<feature type="transmembrane region" description="Helical" evidence="8">
    <location>
        <begin position="458"/>
        <end position="477"/>
    </location>
</feature>
<feature type="transmembrane region" description="Helical" evidence="8">
    <location>
        <begin position="54"/>
        <end position="77"/>
    </location>
</feature>
<dbReference type="GeneID" id="39582543"/>
<accession>A0A3N2PYR3</accession>
<feature type="transmembrane region" description="Helical" evidence="8">
    <location>
        <begin position="158"/>
        <end position="176"/>
    </location>
</feature>
<dbReference type="Proteomes" id="UP000272025">
    <property type="component" value="Unassembled WGS sequence"/>
</dbReference>
<dbReference type="InterPro" id="IPR005828">
    <property type="entry name" value="MFS_sugar_transport-like"/>
</dbReference>
<dbReference type="SUPFAM" id="SSF103473">
    <property type="entry name" value="MFS general substrate transporter"/>
    <property type="match status" value="1"/>
</dbReference>
<feature type="transmembrane region" description="Helical" evidence="8">
    <location>
        <begin position="188"/>
        <end position="210"/>
    </location>
</feature>
<evidence type="ECO:0000313" key="10">
    <source>
        <dbReference type="EMBL" id="ROT39671.1"/>
    </source>
</evidence>
<dbReference type="InterPro" id="IPR020846">
    <property type="entry name" value="MFS_dom"/>
</dbReference>
<evidence type="ECO:0000256" key="4">
    <source>
        <dbReference type="ARBA" id="ARBA00022692"/>
    </source>
</evidence>
<dbReference type="InterPro" id="IPR050360">
    <property type="entry name" value="MFS_Sugar_Transporters"/>
</dbReference>
<sequence>MAEEKNDVVGAVQSHDNEVSDEKKEVQVAVIKGDEAFGEAMIKEPPNAWSKPQIMIYAFSIIGFFCSTMNGYDGSLINNLLQNPWFKERYGVENTGLWTGIVSSMYQIGGVVALPFVGPAIDTWGRRIGMFIGAVIIIVGTCIQATANEASQFMGGRFLLGFGVSIAAAAGPMYVIEINHPAYRGVVGALYNTLWFSGSILAAGAARGAIVDFPGDTSWRLITWLQCLFSGFICLFVLFLPESPRWLFANSKTQAARDMLTKYHGEGNPDSVWVSLQMNEYEELLDLDGADKRWWDYRALFRDRPSVYRLMCNITLSVFGQWAGNAVLSYFLSSVLDTAGYYHHIEQHNITLINSCQQFVCAIFGATLVDRVGRRPLLLFSFTGCTVIWLGMTVASGVLAQSQTGVNADGKPVFDNPAASQACLAMIFLFGSVYSVGITPLQALYPAEVLSFEMRAKGMAFSSLAVNAAGLLNQFAWPVSMEAIAWRTYIIFTIWDAIQVVVIYFFLPETKGRTLEELDDVFKAKNPVKHSLQKKKIGVAQDGQVVNRVVPQGGHSKGAVDQFQLDEHRDRRIVAAAPRSSVRTLSSAKSEDAWFWSSRSQGTHSTLQCRFPPRSHSFTASFAHMHSGVRRESPPGRWAATSSPVGGHASQSEKRGLCLKSPETVGRKNGDEESGVKNADANTYTIRRQQVLAMNRYHRAGGSLQFETAKEIIGKRDRRRMSNDGEDDMDERAWQLTSLDVSAFRDHHTSIFRPLALLSRDYDYVQSSMIATVSAQNDKRLGD</sequence>
<feature type="transmembrane region" description="Helical" evidence="8">
    <location>
        <begin position="97"/>
        <end position="116"/>
    </location>
</feature>
<dbReference type="GO" id="GO:0016020">
    <property type="term" value="C:membrane"/>
    <property type="evidence" value="ECO:0007669"/>
    <property type="project" value="UniProtKB-SubCell"/>
</dbReference>
<name>A0A3N2PYR3_SODAK</name>
<dbReference type="Pfam" id="PF00083">
    <property type="entry name" value="Sugar_tr"/>
    <property type="match status" value="1"/>
</dbReference>
<dbReference type="RefSeq" id="XP_028467477.1">
    <property type="nucleotide sequence ID" value="XM_028614065.1"/>
</dbReference>
<dbReference type="GO" id="GO:0005351">
    <property type="term" value="F:carbohydrate:proton symporter activity"/>
    <property type="evidence" value="ECO:0007669"/>
    <property type="project" value="TreeGrafter"/>
</dbReference>
<feature type="transmembrane region" description="Helical" evidence="8">
    <location>
        <begin position="128"/>
        <end position="146"/>
    </location>
</feature>
<evidence type="ECO:0000256" key="2">
    <source>
        <dbReference type="ARBA" id="ARBA00010992"/>
    </source>
</evidence>
<dbReference type="FunFam" id="1.20.1250.20:FF:000217">
    <property type="entry name" value="MFS lactose permease, putative"/>
    <property type="match status" value="1"/>
</dbReference>
<evidence type="ECO:0000256" key="3">
    <source>
        <dbReference type="ARBA" id="ARBA00022448"/>
    </source>
</evidence>
<dbReference type="PROSITE" id="PS50850">
    <property type="entry name" value="MFS"/>
    <property type="match status" value="1"/>
</dbReference>
<dbReference type="Gene3D" id="1.20.1250.20">
    <property type="entry name" value="MFS general substrate transporter like domains"/>
    <property type="match status" value="1"/>
</dbReference>
<feature type="transmembrane region" description="Helical" evidence="8">
    <location>
        <begin position="310"/>
        <end position="332"/>
    </location>
</feature>
<comment type="similarity">
    <text evidence="2">Belongs to the major facilitator superfamily. Sugar transporter (TC 2.A.1.1) family.</text>
</comment>
<feature type="domain" description="Major facilitator superfamily (MFS) profile" evidence="9">
    <location>
        <begin position="59"/>
        <end position="511"/>
    </location>
</feature>
<dbReference type="InterPro" id="IPR003663">
    <property type="entry name" value="Sugar/inositol_transpt"/>
</dbReference>
<proteinExistence type="inferred from homology"/>
<evidence type="ECO:0000259" key="9">
    <source>
        <dbReference type="PROSITE" id="PS50850"/>
    </source>
</evidence>
<feature type="compositionally biased region" description="Basic and acidic residues" evidence="7">
    <location>
        <begin position="665"/>
        <end position="675"/>
    </location>
</feature>
<feature type="region of interest" description="Disordered" evidence="7">
    <location>
        <begin position="628"/>
        <end position="678"/>
    </location>
</feature>
<keyword evidence="5 8" id="KW-1133">Transmembrane helix</keyword>
<dbReference type="NCBIfam" id="TIGR00879">
    <property type="entry name" value="SP"/>
    <property type="match status" value="1"/>
</dbReference>